<comment type="pathway">
    <text evidence="4">Porphyrin-containing compound metabolism; protoporphyrin-IX biosynthesis; 5-aminolevulinate from L-glutamyl-tRNA(Glu): step 1/2.</text>
</comment>
<dbReference type="HAMAP" id="MF_00087">
    <property type="entry name" value="Glu_tRNA_reductase"/>
    <property type="match status" value="1"/>
</dbReference>
<dbReference type="PROSITE" id="PS00747">
    <property type="entry name" value="GLUTR"/>
    <property type="match status" value="1"/>
</dbReference>
<dbReference type="Pfam" id="PF05201">
    <property type="entry name" value="GlutR_N"/>
    <property type="match status" value="1"/>
</dbReference>
<evidence type="ECO:0000256" key="1">
    <source>
        <dbReference type="ARBA" id="ARBA00022857"/>
    </source>
</evidence>
<comment type="catalytic activity">
    <reaction evidence="4">
        <text>(S)-4-amino-5-oxopentanoate + tRNA(Glu) + NADP(+) = L-glutamyl-tRNA(Glu) + NADPH + H(+)</text>
        <dbReference type="Rhea" id="RHEA:12344"/>
        <dbReference type="Rhea" id="RHEA-COMP:9663"/>
        <dbReference type="Rhea" id="RHEA-COMP:9680"/>
        <dbReference type="ChEBI" id="CHEBI:15378"/>
        <dbReference type="ChEBI" id="CHEBI:57501"/>
        <dbReference type="ChEBI" id="CHEBI:57783"/>
        <dbReference type="ChEBI" id="CHEBI:58349"/>
        <dbReference type="ChEBI" id="CHEBI:78442"/>
        <dbReference type="ChEBI" id="CHEBI:78520"/>
        <dbReference type="EC" id="1.2.1.70"/>
    </reaction>
</comment>
<feature type="binding site" evidence="4">
    <location>
        <position position="102"/>
    </location>
    <ligand>
        <name>substrate</name>
    </ligand>
</feature>
<dbReference type="Proteomes" id="UP000244926">
    <property type="component" value="Chromosome I"/>
</dbReference>
<gene>
    <name evidence="4 6" type="primary">hemA</name>
    <name evidence="6" type="ORF">C10C_0684</name>
</gene>
<dbReference type="UniPathway" id="UPA00251">
    <property type="reaction ID" value="UER00316"/>
</dbReference>
<evidence type="ECO:0000313" key="7">
    <source>
        <dbReference type="Proteomes" id="UP000244926"/>
    </source>
</evidence>
<dbReference type="InterPro" id="IPR018214">
    <property type="entry name" value="GluRdtase_CS"/>
</dbReference>
<proteinExistence type="inferred from homology"/>
<dbReference type="PANTHER" id="PTHR43120:SF1">
    <property type="entry name" value="GLUTAMYL-TRNA REDUCTASE 1, CHLOROPLASTIC"/>
    <property type="match status" value="1"/>
</dbReference>
<dbReference type="GO" id="GO:0006782">
    <property type="term" value="P:protoporphyrinogen IX biosynthetic process"/>
    <property type="evidence" value="ECO:0007669"/>
    <property type="project" value="UniProtKB-UniRule"/>
</dbReference>
<evidence type="ECO:0000259" key="5">
    <source>
        <dbReference type="Pfam" id="PF05201"/>
    </source>
</evidence>
<feature type="binding site" evidence="4">
    <location>
        <begin position="107"/>
        <end position="109"/>
    </location>
    <ligand>
        <name>substrate</name>
    </ligand>
</feature>
<dbReference type="GO" id="GO:0050661">
    <property type="term" value="F:NADP binding"/>
    <property type="evidence" value="ECO:0007669"/>
    <property type="project" value="InterPro"/>
</dbReference>
<feature type="active site" description="Nucleophile" evidence="4">
    <location>
        <position position="51"/>
    </location>
</feature>
<comment type="function">
    <text evidence="4">Catalyzes the NADPH-dependent reduction of glutamyl-tRNA(Glu) to glutamate 1-semialdehyde (GSA).</text>
</comment>
<evidence type="ECO:0000313" key="6">
    <source>
        <dbReference type="EMBL" id="SPN73832.1"/>
    </source>
</evidence>
<feature type="domain" description="Glutamyl-tRNA reductase N-terminal" evidence="5">
    <location>
        <begin position="6"/>
        <end position="149"/>
    </location>
</feature>
<keyword evidence="3 4" id="KW-0627">Porphyrin biosynthesis</keyword>
<comment type="subunit">
    <text evidence="4">Homodimer.</text>
</comment>
<dbReference type="SUPFAM" id="SSF69742">
    <property type="entry name" value="Glutamyl tRNA-reductase catalytic, N-terminal domain"/>
    <property type="match status" value="1"/>
</dbReference>
<feature type="binding site" evidence="4">
    <location>
        <begin position="50"/>
        <end position="53"/>
    </location>
    <ligand>
        <name>substrate</name>
    </ligand>
</feature>
<keyword evidence="7" id="KW-1185">Reference proteome</keyword>
<dbReference type="InterPro" id="IPR000343">
    <property type="entry name" value="4pyrrol_synth_GluRdtase"/>
</dbReference>
<dbReference type="EC" id="1.2.1.70" evidence="4"/>
<organism evidence="6 7">
    <name type="scientific">Chlamydia serpentis</name>
    <dbReference type="NCBI Taxonomy" id="1967782"/>
    <lineage>
        <taxon>Bacteria</taxon>
        <taxon>Pseudomonadati</taxon>
        <taxon>Chlamydiota</taxon>
        <taxon>Chlamydiia</taxon>
        <taxon>Chlamydiales</taxon>
        <taxon>Chlamydiaceae</taxon>
        <taxon>Chlamydia/Chlamydophila group</taxon>
        <taxon>Chlamydia</taxon>
    </lineage>
</organism>
<keyword evidence="1 4" id="KW-0521">NADP</keyword>
<dbReference type="InterPro" id="IPR015895">
    <property type="entry name" value="4pyrrol_synth_GluRdtase_N"/>
</dbReference>
<evidence type="ECO:0000256" key="4">
    <source>
        <dbReference type="HAMAP-Rule" id="MF_00087"/>
    </source>
</evidence>
<keyword evidence="2 4" id="KW-0560">Oxidoreductase</keyword>
<comment type="similarity">
    <text evidence="4">Belongs to the glutamyl-tRNA reductase family.</text>
</comment>
<dbReference type="EMBL" id="LT993738">
    <property type="protein sequence ID" value="SPN73832.1"/>
    <property type="molecule type" value="Genomic_DNA"/>
</dbReference>
<feature type="site" description="Important for activity" evidence="4">
    <location>
        <position position="92"/>
    </location>
</feature>
<dbReference type="PANTHER" id="PTHR43120">
    <property type="entry name" value="GLUTAMYL-TRNA REDUCTASE 1, CHLOROPLASTIC"/>
    <property type="match status" value="1"/>
</dbReference>
<dbReference type="KEGG" id="csee:C10C_0684"/>
<name>A0A2R8FBY8_9CHLA</name>
<accession>A0A2R8FBY8</accession>
<evidence type="ECO:0000256" key="3">
    <source>
        <dbReference type="ARBA" id="ARBA00023244"/>
    </source>
</evidence>
<protein>
    <recommendedName>
        <fullName evidence="4">Glutamyl-tRNA reductase</fullName>
        <shortName evidence="4">GluTR</shortName>
        <ecNumber evidence="4">1.2.1.70</ecNumber>
    </recommendedName>
</protein>
<comment type="domain">
    <text evidence="4">Possesses an unusual extended V-shaped dimeric structure with each monomer consisting of three distinct domains arranged along a curved 'spinal' alpha-helix. The N-terminal catalytic domain specifically recognizes the glutamate moiety of the substrate. The second domain is the NADPH-binding domain, and the third C-terminal domain is responsible for dimerization.</text>
</comment>
<evidence type="ECO:0000256" key="2">
    <source>
        <dbReference type="ARBA" id="ARBA00023002"/>
    </source>
</evidence>
<dbReference type="RefSeq" id="WP_108896777.1">
    <property type="nucleotide sequence ID" value="NZ_LT993738.1"/>
</dbReference>
<dbReference type="Gene3D" id="3.30.460.30">
    <property type="entry name" value="Glutamyl-tRNA reductase, N-terminal domain"/>
    <property type="match status" value="1"/>
</dbReference>
<dbReference type="GO" id="GO:0008883">
    <property type="term" value="F:glutamyl-tRNA reductase activity"/>
    <property type="evidence" value="ECO:0007669"/>
    <property type="project" value="UniProtKB-UniRule"/>
</dbReference>
<comment type="miscellaneous">
    <text evidence="4">During catalysis, the active site Cys acts as a nucleophile attacking the alpha-carbonyl group of tRNA-bound glutamate with the formation of a thioester intermediate between enzyme and glutamate, and the concomitant release of tRNA(Glu). The thioester intermediate is finally reduced by direct hydride transfer from NADPH, to form the product GSA.</text>
</comment>
<dbReference type="NCBIfam" id="NF001909">
    <property type="entry name" value="PRK00676.1"/>
    <property type="match status" value="1"/>
</dbReference>
<dbReference type="AlphaFoldDB" id="A0A2R8FBY8"/>
<dbReference type="InterPro" id="IPR036343">
    <property type="entry name" value="GluRdtase_N_sf"/>
</dbReference>
<dbReference type="OrthoDB" id="110209at2"/>
<sequence length="339" mass="38970">MVLGVVGISYREAALKERERAIQYLKSFEENLFLAQNCLGPRGAFVSLLTCHRAELYYYSASPQIAQAALLSEFTSCGVRPYCHRGMSCFSHLFCVTSGLDSLIFGETEIQGQVKRAYLKTAKQRSLPFDLHFLFQKALKEGKDYRSQTIFPRNEVTIETVIRESLLIYGKSVDANLLFVGYSDINRKVAGSLYQNGYYNITFCSRQKVTSPYLTLPREALSFRQSYDVIFFGSSEPASQFLDLSYQTLASVPHRIIFDFNVPRTFLWKEPPKDFIYLDMDFISEYMQKRLPCSEKEANKAKFFLTCAAKKQWEIYEKKSSHISQRQISTSCVHSVLSY</sequence>
<feature type="binding site" evidence="4">
    <location>
        <position position="113"/>
    </location>
    <ligand>
        <name>substrate</name>
    </ligand>
</feature>
<reference evidence="7" key="1">
    <citation type="submission" date="2017-11" db="EMBL/GenBank/DDBJ databases">
        <authorList>
            <person name="Seth-Smith MB H."/>
        </authorList>
    </citation>
    <scope>NUCLEOTIDE SEQUENCE [LARGE SCALE GENOMIC DNA]</scope>
</reference>
<feature type="binding site" evidence="4">
    <location>
        <begin position="181"/>
        <end position="186"/>
    </location>
    <ligand>
        <name>NADP(+)</name>
        <dbReference type="ChEBI" id="CHEBI:58349"/>
    </ligand>
</feature>